<keyword evidence="3" id="KW-0804">Transcription</keyword>
<dbReference type="Proteomes" id="UP000198917">
    <property type="component" value="Unassembled WGS sequence"/>
</dbReference>
<dbReference type="Pfam" id="PF00356">
    <property type="entry name" value="LacI"/>
    <property type="match status" value="1"/>
</dbReference>
<dbReference type="SMART" id="SM00354">
    <property type="entry name" value="HTH_LACI"/>
    <property type="match status" value="1"/>
</dbReference>
<protein>
    <submittedName>
        <fullName evidence="5">Transcriptional regulator, LacI family</fullName>
    </submittedName>
</protein>
<name>A0A7Z7BRN8_9HYPH</name>
<feature type="domain" description="HTH lacI-type" evidence="4">
    <location>
        <begin position="11"/>
        <end position="65"/>
    </location>
</feature>
<keyword evidence="1" id="KW-0805">Transcription regulation</keyword>
<proteinExistence type="predicted"/>
<dbReference type="InterPro" id="IPR010982">
    <property type="entry name" value="Lambda_DNA-bd_dom_sf"/>
</dbReference>
<evidence type="ECO:0000256" key="3">
    <source>
        <dbReference type="ARBA" id="ARBA00023163"/>
    </source>
</evidence>
<dbReference type="PROSITE" id="PS00356">
    <property type="entry name" value="HTH_LACI_1"/>
    <property type="match status" value="1"/>
</dbReference>
<dbReference type="GO" id="GO:0003700">
    <property type="term" value="F:DNA-binding transcription factor activity"/>
    <property type="evidence" value="ECO:0007669"/>
    <property type="project" value="TreeGrafter"/>
</dbReference>
<comment type="caution">
    <text evidence="5">The sequence shown here is derived from an EMBL/GenBank/DDBJ whole genome shotgun (WGS) entry which is preliminary data.</text>
</comment>
<evidence type="ECO:0000256" key="2">
    <source>
        <dbReference type="ARBA" id="ARBA00023125"/>
    </source>
</evidence>
<gene>
    <name evidence="5" type="ORF">SAMN05428983_4559</name>
</gene>
<evidence type="ECO:0000259" key="4">
    <source>
        <dbReference type="PROSITE" id="PS50932"/>
    </source>
</evidence>
<dbReference type="Pfam" id="PF13377">
    <property type="entry name" value="Peripla_BP_3"/>
    <property type="match status" value="1"/>
</dbReference>
<accession>A0A7Z7BRN8</accession>
<dbReference type="RefSeq" id="WP_092734430.1">
    <property type="nucleotide sequence ID" value="NZ_FNEW01000007.1"/>
</dbReference>
<dbReference type="InterPro" id="IPR046335">
    <property type="entry name" value="LacI/GalR-like_sensor"/>
</dbReference>
<organism evidence="5 6">
    <name type="scientific">Agrobacterium fabrum</name>
    <dbReference type="NCBI Taxonomy" id="1176649"/>
    <lineage>
        <taxon>Bacteria</taxon>
        <taxon>Pseudomonadati</taxon>
        <taxon>Pseudomonadota</taxon>
        <taxon>Alphaproteobacteria</taxon>
        <taxon>Hyphomicrobiales</taxon>
        <taxon>Rhizobiaceae</taxon>
        <taxon>Rhizobium/Agrobacterium group</taxon>
        <taxon>Agrobacterium</taxon>
        <taxon>Agrobacterium tumefaciens complex</taxon>
    </lineage>
</organism>
<dbReference type="PANTHER" id="PTHR30146:SF138">
    <property type="entry name" value="TRANSCRIPTIONAL REGULATORY PROTEIN"/>
    <property type="match status" value="1"/>
</dbReference>
<dbReference type="SUPFAM" id="SSF47413">
    <property type="entry name" value="lambda repressor-like DNA-binding domains"/>
    <property type="match status" value="1"/>
</dbReference>
<reference evidence="5 6" key="1">
    <citation type="submission" date="2016-10" db="EMBL/GenBank/DDBJ databases">
        <authorList>
            <person name="Varghese N."/>
            <person name="Submissions S."/>
        </authorList>
    </citation>
    <scope>NUCLEOTIDE SEQUENCE [LARGE SCALE GENOMIC DNA]</scope>
    <source>
        <strain evidence="5 6">PDC82</strain>
    </source>
</reference>
<sequence>MASDDKRKQRVTLVDVAREAGVSRATASLVIRNSPLAAVKTRERVEAAIARLGYVRNLTAARLRASQTRMVGLIVPNLTNPFFAELLSGVEEIIDDAGLIVILANSHDSACRQSALMRRMREHGVDGIILCPASDTTGDFLDDQREWQLSVVQVLRHITRSVDYVGVDYAGGMNSAVDYLVSLGHQRIAFAIQGGRHSAFEERSLAFDRAMSRHNLNAGLIVRVPETLAEIAQTAVPLLFAGMTLPTATICFNDIVAMGLSSGLYDHNIRVGHDHSIIGFDHVRNGEAMRPRLTSVSTYSDVVGRRAAQRLLARLENPDGEVEWDVIKTDLHIGDSCGPALNS</sequence>
<dbReference type="AlphaFoldDB" id="A0A7Z7BRN8"/>
<dbReference type="PROSITE" id="PS50932">
    <property type="entry name" value="HTH_LACI_2"/>
    <property type="match status" value="1"/>
</dbReference>
<dbReference type="EMBL" id="FNEW01000007">
    <property type="protein sequence ID" value="SDK32004.1"/>
    <property type="molecule type" value="Genomic_DNA"/>
</dbReference>
<keyword evidence="2" id="KW-0238">DNA-binding</keyword>
<dbReference type="PANTHER" id="PTHR30146">
    <property type="entry name" value="LACI-RELATED TRANSCRIPTIONAL REPRESSOR"/>
    <property type="match status" value="1"/>
</dbReference>
<dbReference type="GO" id="GO:0000976">
    <property type="term" value="F:transcription cis-regulatory region binding"/>
    <property type="evidence" value="ECO:0007669"/>
    <property type="project" value="TreeGrafter"/>
</dbReference>
<dbReference type="Gene3D" id="1.10.260.40">
    <property type="entry name" value="lambda repressor-like DNA-binding domains"/>
    <property type="match status" value="1"/>
</dbReference>
<dbReference type="InterPro" id="IPR028082">
    <property type="entry name" value="Peripla_BP_I"/>
</dbReference>
<dbReference type="InterPro" id="IPR000843">
    <property type="entry name" value="HTH_LacI"/>
</dbReference>
<dbReference type="CDD" id="cd01392">
    <property type="entry name" value="HTH_LacI"/>
    <property type="match status" value="1"/>
</dbReference>
<evidence type="ECO:0000256" key="1">
    <source>
        <dbReference type="ARBA" id="ARBA00023015"/>
    </source>
</evidence>
<evidence type="ECO:0000313" key="6">
    <source>
        <dbReference type="Proteomes" id="UP000198917"/>
    </source>
</evidence>
<dbReference type="SUPFAM" id="SSF53822">
    <property type="entry name" value="Periplasmic binding protein-like I"/>
    <property type="match status" value="1"/>
</dbReference>
<evidence type="ECO:0000313" key="5">
    <source>
        <dbReference type="EMBL" id="SDK32004.1"/>
    </source>
</evidence>
<dbReference type="Gene3D" id="3.40.50.2300">
    <property type="match status" value="2"/>
</dbReference>